<name>A0A6B2LWZ2_9BACT</name>
<comment type="caution">
    <text evidence="2">The sequence shown here is derived from an EMBL/GenBank/DDBJ whole genome shotgun (WGS) entry which is preliminary data.</text>
</comment>
<sequence length="71" mass="7695">METTIETRLLARKDAASILGISIRTLDRLANAGEVQKVYIGGKTQIDAASIQDLIERGRAQAMPEREAVAV</sequence>
<evidence type="ECO:0000259" key="1">
    <source>
        <dbReference type="Pfam" id="PF12728"/>
    </source>
</evidence>
<dbReference type="RefSeq" id="WP_163961469.1">
    <property type="nucleotide sequence ID" value="NZ_JAAGNX010000001.1"/>
</dbReference>
<protein>
    <submittedName>
        <fullName evidence="2">Helix-turn-helix domain-containing protein</fullName>
    </submittedName>
</protein>
<gene>
    <name evidence="2" type="ORF">G0Q06_00745</name>
</gene>
<accession>A0A6B2LWZ2</accession>
<proteinExistence type="predicted"/>
<feature type="domain" description="Helix-turn-helix" evidence="1">
    <location>
        <begin position="13"/>
        <end position="58"/>
    </location>
</feature>
<organism evidence="2 3">
    <name type="scientific">Oceanipulchritudo coccoides</name>
    <dbReference type="NCBI Taxonomy" id="2706888"/>
    <lineage>
        <taxon>Bacteria</taxon>
        <taxon>Pseudomonadati</taxon>
        <taxon>Verrucomicrobiota</taxon>
        <taxon>Opitutia</taxon>
        <taxon>Puniceicoccales</taxon>
        <taxon>Oceanipulchritudinaceae</taxon>
        <taxon>Oceanipulchritudo</taxon>
    </lineage>
</organism>
<dbReference type="EMBL" id="JAAGNX010000001">
    <property type="protein sequence ID" value="NDV60971.1"/>
    <property type="molecule type" value="Genomic_DNA"/>
</dbReference>
<dbReference type="Proteomes" id="UP000478417">
    <property type="component" value="Unassembled WGS sequence"/>
</dbReference>
<dbReference type="AlphaFoldDB" id="A0A6B2LWZ2"/>
<evidence type="ECO:0000313" key="3">
    <source>
        <dbReference type="Proteomes" id="UP000478417"/>
    </source>
</evidence>
<dbReference type="Pfam" id="PF12728">
    <property type="entry name" value="HTH_17"/>
    <property type="match status" value="1"/>
</dbReference>
<keyword evidence="3" id="KW-1185">Reference proteome</keyword>
<reference evidence="2 3" key="1">
    <citation type="submission" date="2020-02" db="EMBL/GenBank/DDBJ databases">
        <title>Albibacoteraceae fam. nov., the first described family within the subdivision 4 Verrucomicrobia.</title>
        <authorList>
            <person name="Xi F."/>
        </authorList>
    </citation>
    <scope>NUCLEOTIDE SEQUENCE [LARGE SCALE GENOMIC DNA]</scope>
    <source>
        <strain evidence="2 3">CK1056</strain>
    </source>
</reference>
<evidence type="ECO:0000313" key="2">
    <source>
        <dbReference type="EMBL" id="NDV60971.1"/>
    </source>
</evidence>
<dbReference type="InterPro" id="IPR041657">
    <property type="entry name" value="HTH_17"/>
</dbReference>